<dbReference type="GO" id="GO:0006121">
    <property type="term" value="P:mitochondrial electron transport, succinate to ubiquinone"/>
    <property type="evidence" value="ECO:0007669"/>
    <property type="project" value="TreeGrafter"/>
</dbReference>
<evidence type="ECO:0000256" key="4">
    <source>
        <dbReference type="ARBA" id="ARBA00022723"/>
    </source>
</evidence>
<dbReference type="OrthoDB" id="588261at2759"/>
<dbReference type="Gene3D" id="1.20.1300.10">
    <property type="entry name" value="Fumarate reductase/succinate dehydrogenase, transmembrane subunit"/>
    <property type="match status" value="1"/>
</dbReference>
<dbReference type="GO" id="GO:0006099">
    <property type="term" value="P:tricarboxylic acid cycle"/>
    <property type="evidence" value="ECO:0007669"/>
    <property type="project" value="InterPro"/>
</dbReference>
<dbReference type="InterPro" id="IPR000701">
    <property type="entry name" value="SuccDH_FuR_B_TM-su"/>
</dbReference>
<evidence type="ECO:0000256" key="3">
    <source>
        <dbReference type="ARBA" id="ARBA00022692"/>
    </source>
</evidence>
<comment type="caution">
    <text evidence="8">The sequence shown here is derived from an EMBL/GenBank/DDBJ whole genome shotgun (WGS) entry which is preliminary data.</text>
</comment>
<accession>A0A8J1TWI1</accession>
<dbReference type="NCBIfam" id="TIGR02970">
    <property type="entry name" value="succ_dehyd_cytB"/>
    <property type="match status" value="1"/>
</dbReference>
<keyword evidence="3" id="KW-0812">Transmembrane</keyword>
<dbReference type="GO" id="GO:0005739">
    <property type="term" value="C:mitochondrion"/>
    <property type="evidence" value="ECO:0007669"/>
    <property type="project" value="GOC"/>
</dbReference>
<comment type="subcellular location">
    <subcellularLocation>
        <location evidence="1">Membrane</location>
    </subcellularLocation>
</comment>
<dbReference type="GO" id="GO:0046872">
    <property type="term" value="F:metal ion binding"/>
    <property type="evidence" value="ECO:0007669"/>
    <property type="project" value="UniProtKB-KW"/>
</dbReference>
<keyword evidence="9" id="KW-1185">Reference proteome</keyword>
<evidence type="ECO:0000256" key="6">
    <source>
        <dbReference type="ARBA" id="ARBA00023004"/>
    </source>
</evidence>
<dbReference type="Pfam" id="PF01127">
    <property type="entry name" value="Sdh_cyt"/>
    <property type="match status" value="1"/>
</dbReference>
<dbReference type="AlphaFoldDB" id="A0A8J1TWI1"/>
<feature type="non-terminal residue" evidence="8">
    <location>
        <position position="197"/>
    </location>
</feature>
<keyword evidence="4" id="KW-0479">Metal-binding</keyword>
<keyword evidence="2" id="KW-0349">Heme</keyword>
<dbReference type="PANTHER" id="PTHR10978:SF5">
    <property type="entry name" value="SUCCINATE DEHYDROGENASE CYTOCHROME B560 SUBUNIT, MITOCHONDRIAL"/>
    <property type="match status" value="1"/>
</dbReference>
<dbReference type="GO" id="GO:0009055">
    <property type="term" value="F:electron transfer activity"/>
    <property type="evidence" value="ECO:0007669"/>
    <property type="project" value="InterPro"/>
</dbReference>
<keyword evidence="7" id="KW-0472">Membrane</keyword>
<evidence type="ECO:0000256" key="5">
    <source>
        <dbReference type="ARBA" id="ARBA00022989"/>
    </source>
</evidence>
<sequence length="197" mass="22087">QLVNKMALLVRLTACGRSGFLRQTCIIKPTSQAIAFSKPNLNSLVKMAIPMSTQQLKAEAEMAEFWKRNVEIKKRPLSPHLTVYKPELTSMLSICFRICGIAMSVSIALMSCTLLALPHDFPHYVAVLKDLQLPSSAYYGMKMFLCWPLIYHGMNGSRHLAWDAVWGFGLKTLYKSGWTVFALSFIIAATVASLPWK</sequence>
<evidence type="ECO:0000256" key="7">
    <source>
        <dbReference type="ARBA" id="ARBA00023136"/>
    </source>
</evidence>
<dbReference type="Proteomes" id="UP000749559">
    <property type="component" value="Unassembled WGS sequence"/>
</dbReference>
<dbReference type="SUPFAM" id="SSF81343">
    <property type="entry name" value="Fumarate reductase respiratory complex transmembrane subunits"/>
    <property type="match status" value="1"/>
</dbReference>
<dbReference type="PANTHER" id="PTHR10978">
    <property type="entry name" value="SUCCINATE DEHYDROGENASE CYTOCHROME B560 SUBUNIT"/>
    <property type="match status" value="1"/>
</dbReference>
<evidence type="ECO:0000256" key="2">
    <source>
        <dbReference type="ARBA" id="ARBA00022617"/>
    </source>
</evidence>
<evidence type="ECO:0000256" key="1">
    <source>
        <dbReference type="ARBA" id="ARBA00004370"/>
    </source>
</evidence>
<dbReference type="CDD" id="cd03499">
    <property type="entry name" value="SQR_TypeC_SdhC"/>
    <property type="match status" value="1"/>
</dbReference>
<protein>
    <submittedName>
        <fullName evidence="8">Uncharacterized protein</fullName>
    </submittedName>
</protein>
<keyword evidence="6" id="KW-0408">Iron</keyword>
<proteinExistence type="predicted"/>
<dbReference type="GO" id="GO:0016020">
    <property type="term" value="C:membrane"/>
    <property type="evidence" value="ECO:0007669"/>
    <property type="project" value="UniProtKB-SubCell"/>
</dbReference>
<dbReference type="InterPro" id="IPR034804">
    <property type="entry name" value="SQR/QFR_C/D"/>
</dbReference>
<evidence type="ECO:0000313" key="8">
    <source>
        <dbReference type="EMBL" id="CAH1796407.1"/>
    </source>
</evidence>
<dbReference type="EMBL" id="CAIIXF020000010">
    <property type="protein sequence ID" value="CAH1796407.1"/>
    <property type="molecule type" value="Genomic_DNA"/>
</dbReference>
<reference evidence="8" key="1">
    <citation type="submission" date="2022-03" db="EMBL/GenBank/DDBJ databases">
        <authorList>
            <person name="Martin C."/>
        </authorList>
    </citation>
    <scope>NUCLEOTIDE SEQUENCE</scope>
</reference>
<organism evidence="8 9">
    <name type="scientific">Owenia fusiformis</name>
    <name type="common">Polychaete worm</name>
    <dbReference type="NCBI Taxonomy" id="6347"/>
    <lineage>
        <taxon>Eukaryota</taxon>
        <taxon>Metazoa</taxon>
        <taxon>Spiralia</taxon>
        <taxon>Lophotrochozoa</taxon>
        <taxon>Annelida</taxon>
        <taxon>Polychaeta</taxon>
        <taxon>Sedentaria</taxon>
        <taxon>Canalipalpata</taxon>
        <taxon>Sabellida</taxon>
        <taxon>Oweniida</taxon>
        <taxon>Oweniidae</taxon>
        <taxon>Owenia</taxon>
    </lineage>
</organism>
<gene>
    <name evidence="8" type="ORF">OFUS_LOCUS20821</name>
</gene>
<name>A0A8J1TWI1_OWEFU</name>
<dbReference type="InterPro" id="IPR014314">
    <property type="entry name" value="Succ_DH_cytb556"/>
</dbReference>
<evidence type="ECO:0000313" key="9">
    <source>
        <dbReference type="Proteomes" id="UP000749559"/>
    </source>
</evidence>
<keyword evidence="5" id="KW-1133">Transmembrane helix</keyword>